<organism evidence="1 2">
    <name type="scientific">Candidatus Raymondbacteria bacterium RIFOXYD12_FULL_49_13</name>
    <dbReference type="NCBI Taxonomy" id="1817890"/>
    <lineage>
        <taxon>Bacteria</taxon>
        <taxon>Raymondiibacteriota</taxon>
    </lineage>
</organism>
<sequence>MYINQQYWQTALAGRYPFLNRVKWKACIGLMGTFTSLRQELFRPRETELRQAGYAAMPVTRGHVYGLFAPVGGQAALPLIAA</sequence>
<comment type="caution">
    <text evidence="1">The sequence shown here is derived from an EMBL/GenBank/DDBJ whole genome shotgun (WGS) entry which is preliminary data.</text>
</comment>
<dbReference type="Proteomes" id="UP000179243">
    <property type="component" value="Unassembled WGS sequence"/>
</dbReference>
<dbReference type="AlphaFoldDB" id="A0A1F7F7K6"/>
<proteinExistence type="predicted"/>
<protein>
    <submittedName>
        <fullName evidence="1">Uncharacterized protein</fullName>
    </submittedName>
</protein>
<name>A0A1F7F7K6_UNCRA</name>
<dbReference type="EMBL" id="MFYX01000107">
    <property type="protein sequence ID" value="OGK02497.1"/>
    <property type="molecule type" value="Genomic_DNA"/>
</dbReference>
<reference evidence="1 2" key="1">
    <citation type="journal article" date="2016" name="Nat. Commun.">
        <title>Thousands of microbial genomes shed light on interconnected biogeochemical processes in an aquifer system.</title>
        <authorList>
            <person name="Anantharaman K."/>
            <person name="Brown C.T."/>
            <person name="Hug L.A."/>
            <person name="Sharon I."/>
            <person name="Castelle C.J."/>
            <person name="Probst A.J."/>
            <person name="Thomas B.C."/>
            <person name="Singh A."/>
            <person name="Wilkins M.J."/>
            <person name="Karaoz U."/>
            <person name="Brodie E.L."/>
            <person name="Williams K.H."/>
            <person name="Hubbard S.S."/>
            <person name="Banfield J.F."/>
        </authorList>
    </citation>
    <scope>NUCLEOTIDE SEQUENCE [LARGE SCALE GENOMIC DNA]</scope>
</reference>
<accession>A0A1F7F7K6</accession>
<evidence type="ECO:0000313" key="2">
    <source>
        <dbReference type="Proteomes" id="UP000179243"/>
    </source>
</evidence>
<gene>
    <name evidence="1" type="ORF">A2519_12215</name>
</gene>
<evidence type="ECO:0000313" key="1">
    <source>
        <dbReference type="EMBL" id="OGK02497.1"/>
    </source>
</evidence>